<evidence type="ECO:0000256" key="2">
    <source>
        <dbReference type="ARBA" id="ARBA00022475"/>
    </source>
</evidence>
<evidence type="ECO:0000313" key="9">
    <source>
        <dbReference type="EMBL" id="WTR71708.1"/>
    </source>
</evidence>
<dbReference type="PANTHER" id="PTHR30572">
    <property type="entry name" value="MEMBRANE COMPONENT OF TRANSPORTER-RELATED"/>
    <property type="match status" value="1"/>
</dbReference>
<dbReference type="PANTHER" id="PTHR30572:SF4">
    <property type="entry name" value="ABC TRANSPORTER PERMEASE YTRF"/>
    <property type="match status" value="1"/>
</dbReference>
<keyword evidence="10" id="KW-1185">Reference proteome</keyword>
<feature type="transmembrane region" description="Helical" evidence="7">
    <location>
        <begin position="686"/>
        <end position="709"/>
    </location>
</feature>
<dbReference type="Pfam" id="PF02687">
    <property type="entry name" value="FtsX"/>
    <property type="match status" value="2"/>
</dbReference>
<feature type="transmembrane region" description="Helical" evidence="7">
    <location>
        <begin position="259"/>
        <end position="279"/>
    </location>
</feature>
<feature type="transmembrane region" description="Helical" evidence="7">
    <location>
        <begin position="639"/>
        <end position="666"/>
    </location>
</feature>
<gene>
    <name evidence="9" type="ORF">OG814_21685</name>
</gene>
<feature type="transmembrane region" description="Helical" evidence="7">
    <location>
        <begin position="338"/>
        <end position="357"/>
    </location>
</feature>
<feature type="transmembrane region" description="Helical" evidence="7">
    <location>
        <begin position="594"/>
        <end position="618"/>
    </location>
</feature>
<name>A0ABZ1LHA2_9ACTN</name>
<feature type="domain" description="ABC3 transporter permease C-terminal" evidence="8">
    <location>
        <begin position="598"/>
        <end position="712"/>
    </location>
</feature>
<proteinExistence type="inferred from homology"/>
<evidence type="ECO:0000256" key="5">
    <source>
        <dbReference type="ARBA" id="ARBA00023136"/>
    </source>
</evidence>
<protein>
    <submittedName>
        <fullName evidence="9">ABC transporter permease</fullName>
    </submittedName>
</protein>
<feature type="transmembrane region" description="Helical" evidence="7">
    <location>
        <begin position="307"/>
        <end position="326"/>
    </location>
</feature>
<comment type="similarity">
    <text evidence="6">Belongs to the ABC-4 integral membrane protein family.</text>
</comment>
<dbReference type="InterPro" id="IPR003838">
    <property type="entry name" value="ABC3_permease_C"/>
</dbReference>
<keyword evidence="4 7" id="KW-1133">Transmembrane helix</keyword>
<evidence type="ECO:0000259" key="8">
    <source>
        <dbReference type="Pfam" id="PF02687"/>
    </source>
</evidence>
<accession>A0ABZ1LHA2</accession>
<sequence length="713" mass="72406">MLTVVLSGLRARWASFLGGFVALALGVGLLTTMGLGLSATLHAPERAPQRFASSPVVVQGRDRLTLDVRRGPETVPVTQRLDRPQPVDRELLRELRARWTVTTSGGPDAANGPGGPDAVGVDAPVAEVRALVGDRAQVLTGAERRHADPDPDRDADALVALNALLGTSGGVTAFVSVFVVASTFAFGVALRRREFGLLRTAGATPGQVRRLLLAEAAALGVLASAAGCALGGLGAPLLARTLVDGGLSPEWFTVGGPAWPFHVSFWTGVTVALAGAVAASRRAGKVGPTAALRDADVDADTLPLGRAVLGTGLLLTGLGLLVWTYATDPSALLKRKTYTTLPMLLITGVALLSPLLVRPVAGLLRLRGAVGTLVRENSAASVRRTAAVAAPVLVTVALAGTLFGSASSVTRAKGVEAREQTAAEYVVAGPALRSVRPPAGADVSPTGPTSVFVRDGEEAVVKYGARAVTDPAAFASLARLPVVAGDLRDLDDRSIVVNEEFQHRRVGETVEVWRADGTGPVRLRIAAVLALGTGDNGPYVTRANAPGSAPDRIEARGGGAATVRALEASGGTVGTADAWAAAARPSSGSPQTRLGLVLVLGIALVYTVIGLVNTLLMATSVRGGELASLRLAGATRAQILRVVTGEATLAVAIGALLGLVVTALVLGTLGAGLAALSAPVALALPWSTLGAAAGVCATVAVAASALPAWRLTR</sequence>
<evidence type="ECO:0000256" key="3">
    <source>
        <dbReference type="ARBA" id="ARBA00022692"/>
    </source>
</evidence>
<feature type="domain" description="ABC3 transporter permease C-terminal" evidence="8">
    <location>
        <begin position="170"/>
        <end position="286"/>
    </location>
</feature>
<keyword evidence="5 7" id="KW-0472">Membrane</keyword>
<reference evidence="9 10" key="1">
    <citation type="submission" date="2022-10" db="EMBL/GenBank/DDBJ databases">
        <title>The complete genomes of actinobacterial strains from the NBC collection.</title>
        <authorList>
            <person name="Joergensen T.S."/>
            <person name="Alvarez Arevalo M."/>
            <person name="Sterndorff E.B."/>
            <person name="Faurdal D."/>
            <person name="Vuksanovic O."/>
            <person name="Mourched A.-S."/>
            <person name="Charusanti P."/>
            <person name="Shaw S."/>
            <person name="Blin K."/>
            <person name="Weber T."/>
        </authorList>
    </citation>
    <scope>NUCLEOTIDE SEQUENCE [LARGE SCALE GENOMIC DNA]</scope>
    <source>
        <strain evidence="9 10">NBC_00123</strain>
    </source>
</reference>
<evidence type="ECO:0000256" key="1">
    <source>
        <dbReference type="ARBA" id="ARBA00004651"/>
    </source>
</evidence>
<evidence type="ECO:0000256" key="6">
    <source>
        <dbReference type="ARBA" id="ARBA00038076"/>
    </source>
</evidence>
<feature type="transmembrane region" description="Helical" evidence="7">
    <location>
        <begin position="385"/>
        <end position="403"/>
    </location>
</feature>
<feature type="transmembrane region" description="Helical" evidence="7">
    <location>
        <begin position="211"/>
        <end position="239"/>
    </location>
</feature>
<keyword evidence="2" id="KW-1003">Cell membrane</keyword>
<organism evidence="9 10">
    <name type="scientific">Streptomyces zaomyceticus</name>
    <dbReference type="NCBI Taxonomy" id="68286"/>
    <lineage>
        <taxon>Bacteria</taxon>
        <taxon>Bacillati</taxon>
        <taxon>Actinomycetota</taxon>
        <taxon>Actinomycetes</taxon>
        <taxon>Kitasatosporales</taxon>
        <taxon>Streptomycetaceae</taxon>
        <taxon>Streptomyces</taxon>
    </lineage>
</organism>
<dbReference type="Proteomes" id="UP001622594">
    <property type="component" value="Chromosome"/>
</dbReference>
<keyword evidence="3 7" id="KW-0812">Transmembrane</keyword>
<feature type="transmembrane region" description="Helical" evidence="7">
    <location>
        <begin position="12"/>
        <end position="37"/>
    </location>
</feature>
<dbReference type="RefSeq" id="WP_406335304.1">
    <property type="nucleotide sequence ID" value="NZ_CP108188.1"/>
</dbReference>
<evidence type="ECO:0000256" key="7">
    <source>
        <dbReference type="SAM" id="Phobius"/>
    </source>
</evidence>
<evidence type="ECO:0000313" key="10">
    <source>
        <dbReference type="Proteomes" id="UP001622594"/>
    </source>
</evidence>
<evidence type="ECO:0000256" key="4">
    <source>
        <dbReference type="ARBA" id="ARBA00022989"/>
    </source>
</evidence>
<comment type="subcellular location">
    <subcellularLocation>
        <location evidence="1">Cell membrane</location>
        <topology evidence="1">Multi-pass membrane protein</topology>
    </subcellularLocation>
</comment>
<dbReference type="InterPro" id="IPR050250">
    <property type="entry name" value="Macrolide_Exporter_MacB"/>
</dbReference>
<dbReference type="EMBL" id="CP108188">
    <property type="protein sequence ID" value="WTR71708.1"/>
    <property type="molecule type" value="Genomic_DNA"/>
</dbReference>
<feature type="transmembrane region" description="Helical" evidence="7">
    <location>
        <begin position="171"/>
        <end position="190"/>
    </location>
</feature>